<dbReference type="GO" id="GO:0006950">
    <property type="term" value="P:response to stress"/>
    <property type="evidence" value="ECO:0007669"/>
    <property type="project" value="UniProtKB-ARBA"/>
</dbReference>
<dbReference type="OrthoDB" id="9812123at2"/>
<keyword evidence="14 19" id="KW-0460">Magnesium</keyword>
<dbReference type="InterPro" id="IPR008279">
    <property type="entry name" value="PEP-util_enz_mobile_dom"/>
</dbReference>
<dbReference type="Pfam" id="PF02887">
    <property type="entry name" value="PK_C"/>
    <property type="match status" value="1"/>
</dbReference>
<reference evidence="23 24" key="1">
    <citation type="submission" date="2019-10" db="EMBL/GenBank/DDBJ databases">
        <title>Comparative genomics of sulfur disproportionating microorganisms.</title>
        <authorList>
            <person name="Ward L.M."/>
            <person name="Bertran E."/>
            <person name="Johnston D."/>
        </authorList>
    </citation>
    <scope>NUCLEOTIDE SEQUENCE [LARGE SCALE GENOMIC DNA]</scope>
    <source>
        <strain evidence="23 24">DSM 14055</strain>
    </source>
</reference>
<dbReference type="Gene3D" id="2.40.33.10">
    <property type="entry name" value="PK beta-barrel domain-like"/>
    <property type="match status" value="1"/>
</dbReference>
<evidence type="ECO:0000256" key="13">
    <source>
        <dbReference type="ARBA" id="ARBA00022840"/>
    </source>
</evidence>
<keyword evidence="13" id="KW-0067">ATP-binding</keyword>
<keyword evidence="9 19" id="KW-0808">Transferase</keyword>
<evidence type="ECO:0000256" key="14">
    <source>
        <dbReference type="ARBA" id="ARBA00022842"/>
    </source>
</evidence>
<evidence type="ECO:0000256" key="11">
    <source>
        <dbReference type="ARBA" id="ARBA00022741"/>
    </source>
</evidence>
<evidence type="ECO:0000256" key="8">
    <source>
        <dbReference type="ARBA" id="ARBA00018587"/>
    </source>
</evidence>
<keyword evidence="11" id="KW-0547">Nucleotide-binding</keyword>
<dbReference type="InterPro" id="IPR015813">
    <property type="entry name" value="Pyrv/PenolPyrv_kinase-like_dom"/>
</dbReference>
<dbReference type="Pfam" id="PF00224">
    <property type="entry name" value="PK"/>
    <property type="match status" value="1"/>
</dbReference>
<dbReference type="NCBIfam" id="NF004978">
    <property type="entry name" value="PRK06354.1"/>
    <property type="match status" value="1"/>
</dbReference>
<dbReference type="InterPro" id="IPR015806">
    <property type="entry name" value="Pyrv_Knase_insert_dom_sf"/>
</dbReference>
<keyword evidence="10" id="KW-0479">Metal-binding</keyword>
<evidence type="ECO:0000256" key="2">
    <source>
        <dbReference type="ARBA" id="ARBA00001958"/>
    </source>
</evidence>
<dbReference type="InterPro" id="IPR040442">
    <property type="entry name" value="Pyrv_kinase-like_dom_sf"/>
</dbReference>
<dbReference type="RefSeq" id="WP_152945956.1">
    <property type="nucleotide sequence ID" value="NZ_WHYR01000015.1"/>
</dbReference>
<dbReference type="SUPFAM" id="SSF51621">
    <property type="entry name" value="Phosphoenolpyruvate/pyruvate domain"/>
    <property type="match status" value="1"/>
</dbReference>
<dbReference type="EMBL" id="WHYR01000015">
    <property type="protein sequence ID" value="MQL52032.1"/>
    <property type="molecule type" value="Genomic_DNA"/>
</dbReference>
<evidence type="ECO:0000259" key="21">
    <source>
        <dbReference type="Pfam" id="PF00391"/>
    </source>
</evidence>
<gene>
    <name evidence="23" type="primary">pyk</name>
    <name evidence="23" type="ORF">GFC01_07070</name>
</gene>
<evidence type="ECO:0000256" key="12">
    <source>
        <dbReference type="ARBA" id="ARBA00022777"/>
    </source>
</evidence>
<dbReference type="GO" id="GO:0000287">
    <property type="term" value="F:magnesium ion binding"/>
    <property type="evidence" value="ECO:0007669"/>
    <property type="project" value="UniProtKB-UniRule"/>
</dbReference>
<comment type="catalytic activity">
    <reaction evidence="19">
        <text>pyruvate + ATP = phosphoenolpyruvate + ADP + H(+)</text>
        <dbReference type="Rhea" id="RHEA:18157"/>
        <dbReference type="ChEBI" id="CHEBI:15361"/>
        <dbReference type="ChEBI" id="CHEBI:15378"/>
        <dbReference type="ChEBI" id="CHEBI:30616"/>
        <dbReference type="ChEBI" id="CHEBI:58702"/>
        <dbReference type="ChEBI" id="CHEBI:456216"/>
        <dbReference type="EC" id="2.7.1.40"/>
    </reaction>
</comment>
<dbReference type="PRINTS" id="PR01050">
    <property type="entry name" value="PYRUVTKNASE"/>
</dbReference>
<dbReference type="EC" id="2.7.1.40" evidence="7 18"/>
<evidence type="ECO:0000256" key="18">
    <source>
        <dbReference type="NCBIfam" id="TIGR01064"/>
    </source>
</evidence>
<dbReference type="FunFam" id="3.20.20.60:FF:000001">
    <property type="entry name" value="Pyruvate kinase"/>
    <property type="match status" value="1"/>
</dbReference>
<keyword evidence="24" id="KW-1185">Reference proteome</keyword>
<dbReference type="GO" id="GO:0005524">
    <property type="term" value="F:ATP binding"/>
    <property type="evidence" value="ECO:0007669"/>
    <property type="project" value="UniProtKB-KW"/>
</dbReference>
<evidence type="ECO:0000256" key="17">
    <source>
        <dbReference type="ARBA" id="ARBA00023317"/>
    </source>
</evidence>
<dbReference type="InterPro" id="IPR011037">
    <property type="entry name" value="Pyrv_Knase-like_insert_dom_sf"/>
</dbReference>
<dbReference type="SUPFAM" id="SSF50800">
    <property type="entry name" value="PK beta-barrel domain-like"/>
    <property type="match status" value="1"/>
</dbReference>
<evidence type="ECO:0000256" key="7">
    <source>
        <dbReference type="ARBA" id="ARBA00012142"/>
    </source>
</evidence>
<dbReference type="SUPFAM" id="SSF52935">
    <property type="entry name" value="PK C-terminal domain-like"/>
    <property type="match status" value="1"/>
</dbReference>
<dbReference type="Gene3D" id="3.50.30.10">
    <property type="entry name" value="Phosphohistidine domain"/>
    <property type="match status" value="1"/>
</dbReference>
<sequence>MRKTKIICTIGPACEKVETLMAMMRAGMNVARLNFSHGTHEEHARRIAAIREAAGRIGKNVAILLDTKGPEIRLGYLEKEPVTLQAGQRVVLTTENIKGTVERLPITYAGLPRDVAPGNSILIADGRIELRVLDATDKEIFCEVVHGGELTSQKGVNLPGVPVNLPAITEQDVRDIQFGIDQGLDFIAASFIRKGADVLAIRRILEERGADMDIIAKIESREGLDNLDEIIKVANGIMVARGDLGVGIPVEEVPLVQKTIIQKCNQAGKPVITATQMLESMINNPRPTRAEASDVANAILDGTDAIMLSGETAAGNYPVEAVETMARIARRTEEALPYREILARKGRSLARTVTDAISHATCTTAQDLEAAAIITSTETGHTAKMVSKYRPKAPIIAVTPEARVLRKLALVWGVQPLLVGHTHDTDSMIASAIEVSLSADLIKPGDLVVITAGIPAGVHGTTNLLKVHTVGDILARGQGIGARAVSGRVRICRTSRDALEKVEPGDILVTPATDREYVPAMEKAAALITEVGGLTSHGAIVGLEFGIPVVVGVDGATSILTDGETVTVDGQRGLIYRGTARVL</sequence>
<dbReference type="NCBIfam" id="NF004491">
    <property type="entry name" value="PRK05826.1"/>
    <property type="match status" value="1"/>
</dbReference>
<comment type="caution">
    <text evidence="23">The sequence shown here is derived from an EMBL/GenBank/DDBJ whole genome shotgun (WGS) entry which is preliminary data.</text>
</comment>
<dbReference type="AlphaFoldDB" id="A0A6N7IPT0"/>
<dbReference type="InterPro" id="IPR001697">
    <property type="entry name" value="Pyr_Knase"/>
</dbReference>
<dbReference type="NCBIfam" id="TIGR01064">
    <property type="entry name" value="pyruv_kin"/>
    <property type="match status" value="1"/>
</dbReference>
<dbReference type="Gene3D" id="3.40.1380.20">
    <property type="entry name" value="Pyruvate kinase, C-terminal domain"/>
    <property type="match status" value="1"/>
</dbReference>
<evidence type="ECO:0000256" key="6">
    <source>
        <dbReference type="ARBA" id="ARBA00011881"/>
    </source>
</evidence>
<evidence type="ECO:0000313" key="23">
    <source>
        <dbReference type="EMBL" id="MQL52032.1"/>
    </source>
</evidence>
<keyword evidence="15" id="KW-0630">Potassium</keyword>
<comment type="cofactor">
    <cofactor evidence="1">
        <name>Mg(2+)</name>
        <dbReference type="ChEBI" id="CHEBI:18420"/>
    </cofactor>
</comment>
<feature type="domain" description="PEP-utilising enzyme mobile" evidence="21">
    <location>
        <begin position="503"/>
        <end position="573"/>
    </location>
</feature>
<dbReference type="InterPro" id="IPR015795">
    <property type="entry name" value="Pyrv_Knase_C"/>
</dbReference>
<evidence type="ECO:0000256" key="15">
    <source>
        <dbReference type="ARBA" id="ARBA00022958"/>
    </source>
</evidence>
<dbReference type="GO" id="GO:0004743">
    <property type="term" value="F:pyruvate kinase activity"/>
    <property type="evidence" value="ECO:0007669"/>
    <property type="project" value="UniProtKB-UniRule"/>
</dbReference>
<keyword evidence="17 23" id="KW-0670">Pyruvate</keyword>
<dbReference type="UniPathway" id="UPA00109">
    <property type="reaction ID" value="UER00188"/>
</dbReference>
<dbReference type="InterPro" id="IPR015793">
    <property type="entry name" value="Pyrv_Knase_brl"/>
</dbReference>
<dbReference type="FunFam" id="3.50.30.10:FF:000004">
    <property type="entry name" value="Pyruvate kinase"/>
    <property type="match status" value="1"/>
</dbReference>
<proteinExistence type="inferred from homology"/>
<keyword evidence="12 19" id="KW-0418">Kinase</keyword>
<dbReference type="PANTHER" id="PTHR11817">
    <property type="entry name" value="PYRUVATE KINASE"/>
    <property type="match status" value="1"/>
</dbReference>
<organism evidence="23 24">
    <name type="scientific">Desulfofundulus thermobenzoicus</name>
    <dbReference type="NCBI Taxonomy" id="29376"/>
    <lineage>
        <taxon>Bacteria</taxon>
        <taxon>Bacillati</taxon>
        <taxon>Bacillota</taxon>
        <taxon>Clostridia</taxon>
        <taxon>Eubacteriales</taxon>
        <taxon>Peptococcaceae</taxon>
        <taxon>Desulfofundulus</taxon>
    </lineage>
</organism>
<feature type="domain" description="Pyruvate kinase barrel" evidence="20">
    <location>
        <begin position="1"/>
        <end position="322"/>
    </location>
</feature>
<dbReference type="GO" id="GO:0030955">
    <property type="term" value="F:potassium ion binding"/>
    <property type="evidence" value="ECO:0007669"/>
    <property type="project" value="UniProtKB-UniRule"/>
</dbReference>
<name>A0A6N7IPT0_9FIRM</name>
<comment type="cofactor">
    <cofactor evidence="2">
        <name>K(+)</name>
        <dbReference type="ChEBI" id="CHEBI:29103"/>
    </cofactor>
</comment>
<comment type="pathway">
    <text evidence="3 19">Carbohydrate degradation; glycolysis; pyruvate from D-glyceraldehyde 3-phosphate: step 5/5.</text>
</comment>
<dbReference type="InterPro" id="IPR036918">
    <property type="entry name" value="Pyrv_Knase_C_sf"/>
</dbReference>
<evidence type="ECO:0000256" key="19">
    <source>
        <dbReference type="RuleBase" id="RU000504"/>
    </source>
</evidence>
<dbReference type="GO" id="GO:0016301">
    <property type="term" value="F:kinase activity"/>
    <property type="evidence" value="ECO:0007669"/>
    <property type="project" value="UniProtKB-KW"/>
</dbReference>
<evidence type="ECO:0000256" key="10">
    <source>
        <dbReference type="ARBA" id="ARBA00022723"/>
    </source>
</evidence>
<protein>
    <recommendedName>
        <fullName evidence="8 18">Pyruvate kinase</fullName>
        <ecNumber evidence="7 18">2.7.1.40</ecNumber>
    </recommendedName>
</protein>
<feature type="domain" description="Pyruvate kinase C-terminal" evidence="22">
    <location>
        <begin position="355"/>
        <end position="468"/>
    </location>
</feature>
<evidence type="ECO:0000256" key="16">
    <source>
        <dbReference type="ARBA" id="ARBA00023152"/>
    </source>
</evidence>
<evidence type="ECO:0000256" key="4">
    <source>
        <dbReference type="ARBA" id="ARBA00006237"/>
    </source>
</evidence>
<dbReference type="Gene3D" id="3.20.20.60">
    <property type="entry name" value="Phosphoenolpyruvate-binding domains"/>
    <property type="match status" value="1"/>
</dbReference>
<comment type="similarity">
    <text evidence="5 19">Belongs to the pyruvate kinase family.</text>
</comment>
<dbReference type="Pfam" id="PF00391">
    <property type="entry name" value="PEP-utilizers"/>
    <property type="match status" value="1"/>
</dbReference>
<comment type="similarity">
    <text evidence="4">In the C-terminal section; belongs to the PEP-utilizing enzyme family.</text>
</comment>
<dbReference type="InterPro" id="IPR036637">
    <property type="entry name" value="Phosphohistidine_dom_sf"/>
</dbReference>
<evidence type="ECO:0000259" key="20">
    <source>
        <dbReference type="Pfam" id="PF00224"/>
    </source>
</evidence>
<accession>A0A6N7IPT0</accession>
<evidence type="ECO:0000313" key="24">
    <source>
        <dbReference type="Proteomes" id="UP000441717"/>
    </source>
</evidence>
<evidence type="ECO:0000256" key="3">
    <source>
        <dbReference type="ARBA" id="ARBA00004997"/>
    </source>
</evidence>
<dbReference type="SUPFAM" id="SSF52009">
    <property type="entry name" value="Phosphohistidine domain"/>
    <property type="match status" value="1"/>
</dbReference>
<evidence type="ECO:0000256" key="9">
    <source>
        <dbReference type="ARBA" id="ARBA00022679"/>
    </source>
</evidence>
<comment type="subunit">
    <text evidence="6">Homotetramer.</text>
</comment>
<evidence type="ECO:0000256" key="1">
    <source>
        <dbReference type="ARBA" id="ARBA00001946"/>
    </source>
</evidence>
<evidence type="ECO:0000256" key="5">
    <source>
        <dbReference type="ARBA" id="ARBA00008663"/>
    </source>
</evidence>
<dbReference type="FunFam" id="2.40.33.10:FF:000001">
    <property type="entry name" value="Pyruvate kinase"/>
    <property type="match status" value="1"/>
</dbReference>
<dbReference type="Proteomes" id="UP000441717">
    <property type="component" value="Unassembled WGS sequence"/>
</dbReference>
<keyword evidence="16 19" id="KW-0324">Glycolysis</keyword>
<evidence type="ECO:0000259" key="22">
    <source>
        <dbReference type="Pfam" id="PF02887"/>
    </source>
</evidence>